<keyword evidence="3" id="KW-0808">Transferase</keyword>
<evidence type="ECO:0000256" key="8">
    <source>
        <dbReference type="SAM" id="Phobius"/>
    </source>
</evidence>
<dbReference type="GO" id="GO:0005886">
    <property type="term" value="C:plasma membrane"/>
    <property type="evidence" value="ECO:0007669"/>
    <property type="project" value="UniProtKB-SubCell"/>
</dbReference>
<feature type="transmembrane region" description="Helical" evidence="8">
    <location>
        <begin position="12"/>
        <end position="32"/>
    </location>
</feature>
<comment type="similarity">
    <text evidence="7">Belongs to the glycosyltransferase 87 family.</text>
</comment>
<feature type="transmembrane region" description="Helical" evidence="8">
    <location>
        <begin position="119"/>
        <end position="139"/>
    </location>
</feature>
<evidence type="ECO:0000313" key="9">
    <source>
        <dbReference type="EMBL" id="BFG71280.1"/>
    </source>
</evidence>
<evidence type="ECO:0000256" key="1">
    <source>
        <dbReference type="ARBA" id="ARBA00004651"/>
    </source>
</evidence>
<sequence>MKPVYFNKALAGYPIRLPIILWFTTTLVAVLLEISRGTQEINNFLIYRGVYEHTLQQINLYATYPLEYADSNHYGPLFSLLIAPFTWVPLPVGCVLWCMVNAWVLLYALQQLNLSQTQLYTVLLISVIELMTATHSVQFNPMLAGSMILSYTFVRDKKILPATLLIAAGMLIKIYSVIGLVLFLFTDKKKTFAFSFIGWVALLFVLPMLISSKEFILQSYQDWFNSLVEKNGTNVDISVAPGMQDISVGGMVRRIFSIQDLSNFYILIPAALLIALPLTRYKYFSHQHFTLKYYCMLMVAVVIFSSSAESPTYIIPISAIAIWFSLKIPLKTEYIVLLTFTFLFTILSPTDLIPKLIRDKFFVQYAMKALPCFIIWMIMIKELSLQKLSVGKDDHL</sequence>
<dbReference type="EMBL" id="AP029612">
    <property type="protein sequence ID" value="BFG71280.1"/>
    <property type="molecule type" value="Genomic_DNA"/>
</dbReference>
<evidence type="ECO:0000256" key="3">
    <source>
        <dbReference type="ARBA" id="ARBA00022679"/>
    </source>
</evidence>
<feature type="transmembrane region" description="Helical" evidence="8">
    <location>
        <begin position="87"/>
        <end position="107"/>
    </location>
</feature>
<keyword evidence="4 8" id="KW-0812">Transmembrane</keyword>
<feature type="transmembrane region" description="Helical" evidence="8">
    <location>
        <begin position="332"/>
        <end position="350"/>
    </location>
</feature>
<dbReference type="InterPro" id="IPR018584">
    <property type="entry name" value="GT87"/>
</dbReference>
<accession>A0AAT9GKY1</accession>
<name>A0AAT9GKY1_9BACT</name>
<evidence type="ECO:0000256" key="4">
    <source>
        <dbReference type="ARBA" id="ARBA00022692"/>
    </source>
</evidence>
<feature type="transmembrane region" description="Helical" evidence="8">
    <location>
        <begin position="293"/>
        <end position="326"/>
    </location>
</feature>
<feature type="transmembrane region" description="Helical" evidence="8">
    <location>
        <begin position="192"/>
        <end position="210"/>
    </location>
</feature>
<comment type="subcellular location">
    <subcellularLocation>
        <location evidence="1">Cell membrane</location>
        <topology evidence="1">Multi-pass membrane protein</topology>
    </subcellularLocation>
</comment>
<dbReference type="GO" id="GO:0016758">
    <property type="term" value="F:hexosyltransferase activity"/>
    <property type="evidence" value="ECO:0007669"/>
    <property type="project" value="InterPro"/>
</dbReference>
<evidence type="ECO:0000256" key="5">
    <source>
        <dbReference type="ARBA" id="ARBA00022989"/>
    </source>
</evidence>
<evidence type="ECO:0000256" key="7">
    <source>
        <dbReference type="ARBA" id="ARBA00024033"/>
    </source>
</evidence>
<evidence type="ECO:0000256" key="6">
    <source>
        <dbReference type="ARBA" id="ARBA00023136"/>
    </source>
</evidence>
<evidence type="ECO:0000256" key="2">
    <source>
        <dbReference type="ARBA" id="ARBA00022475"/>
    </source>
</evidence>
<organism evidence="9">
    <name type="scientific">Sediminibacterium sp. KACHI17</name>
    <dbReference type="NCBI Taxonomy" id="1751071"/>
    <lineage>
        <taxon>Bacteria</taxon>
        <taxon>Pseudomonadati</taxon>
        <taxon>Bacteroidota</taxon>
        <taxon>Chitinophagia</taxon>
        <taxon>Chitinophagales</taxon>
        <taxon>Chitinophagaceae</taxon>
        <taxon>Sediminibacterium</taxon>
    </lineage>
</organism>
<proteinExistence type="inferred from homology"/>
<keyword evidence="5 8" id="KW-1133">Transmembrane helix</keyword>
<feature type="transmembrane region" description="Helical" evidence="8">
    <location>
        <begin position="159"/>
        <end position="185"/>
    </location>
</feature>
<dbReference type="RefSeq" id="WP_353548915.1">
    <property type="nucleotide sequence ID" value="NZ_AP029612.1"/>
</dbReference>
<dbReference type="AlphaFoldDB" id="A0AAT9GKY1"/>
<gene>
    <name evidence="9" type="ORF">KACHI17_21610</name>
</gene>
<keyword evidence="2" id="KW-1003">Cell membrane</keyword>
<protein>
    <submittedName>
        <fullName evidence="9">Glycosyltransferase family 87 protein</fullName>
    </submittedName>
</protein>
<dbReference type="Pfam" id="PF09594">
    <property type="entry name" value="GT87"/>
    <property type="match status" value="1"/>
</dbReference>
<feature type="transmembrane region" description="Helical" evidence="8">
    <location>
        <begin position="264"/>
        <end position="281"/>
    </location>
</feature>
<keyword evidence="6 8" id="KW-0472">Membrane</keyword>
<feature type="transmembrane region" description="Helical" evidence="8">
    <location>
        <begin position="362"/>
        <end position="380"/>
    </location>
</feature>
<reference evidence="9" key="1">
    <citation type="submission" date="2024-02" db="EMBL/GenBank/DDBJ databases">
        <title>Sediminibacterium planktonica sp. nov. and Sediminibacterium longus sp. nov., isolated from surface lake and river water.</title>
        <authorList>
            <person name="Watanabe K."/>
            <person name="Takemine S."/>
            <person name="Ishii Y."/>
            <person name="Ogata Y."/>
            <person name="Shindo C."/>
            <person name="Suda W."/>
        </authorList>
    </citation>
    <scope>NUCLEOTIDE SEQUENCE</scope>
    <source>
        <strain evidence="9">KACHI17</strain>
    </source>
</reference>